<dbReference type="Proteomes" id="UP000887579">
    <property type="component" value="Unplaced"/>
</dbReference>
<organism evidence="1 2">
    <name type="scientific">Panagrolaimus sp. ES5</name>
    <dbReference type="NCBI Taxonomy" id="591445"/>
    <lineage>
        <taxon>Eukaryota</taxon>
        <taxon>Metazoa</taxon>
        <taxon>Ecdysozoa</taxon>
        <taxon>Nematoda</taxon>
        <taxon>Chromadorea</taxon>
        <taxon>Rhabditida</taxon>
        <taxon>Tylenchina</taxon>
        <taxon>Panagrolaimomorpha</taxon>
        <taxon>Panagrolaimoidea</taxon>
        <taxon>Panagrolaimidae</taxon>
        <taxon>Panagrolaimus</taxon>
    </lineage>
</organism>
<evidence type="ECO:0000313" key="1">
    <source>
        <dbReference type="Proteomes" id="UP000887579"/>
    </source>
</evidence>
<sequence length="221" mass="25415">MGECSFADAYDCAQPDDFFRLSSRLYKNADQLSLDDRMNLLPVLEDLVTKFEDSFMLKNLIRSIRRFIDDEILPYKCIYFKELPYKAYLQGDEDGEEEEEYMDEVGFVNDDDDPSASHDELFVPLRKGSPLRFDGLSVVSECDSETYEDGTTSYTDEVESMQDPTFVNDLKEGDKVEVLGRMPELAFKKLSFDDVCNKKSVKRSVRNAVRRVSSAVRNAFT</sequence>
<protein>
    <submittedName>
        <fullName evidence="2">Uncharacterized protein</fullName>
    </submittedName>
</protein>
<name>A0AC34GR48_9BILA</name>
<proteinExistence type="predicted"/>
<dbReference type="WBParaSite" id="ES5_v2.g7039.t1">
    <property type="protein sequence ID" value="ES5_v2.g7039.t1"/>
    <property type="gene ID" value="ES5_v2.g7039"/>
</dbReference>
<accession>A0AC34GR48</accession>
<reference evidence="2" key="1">
    <citation type="submission" date="2022-11" db="UniProtKB">
        <authorList>
            <consortium name="WormBaseParasite"/>
        </authorList>
    </citation>
    <scope>IDENTIFICATION</scope>
</reference>
<evidence type="ECO:0000313" key="2">
    <source>
        <dbReference type="WBParaSite" id="ES5_v2.g7039.t1"/>
    </source>
</evidence>